<evidence type="ECO:0000256" key="6">
    <source>
        <dbReference type="SAM" id="Phobius"/>
    </source>
</evidence>
<evidence type="ECO:0000256" key="2">
    <source>
        <dbReference type="ARBA" id="ARBA00022723"/>
    </source>
</evidence>
<organism evidence="7 8">
    <name type="scientific">Priapulus caudatus</name>
    <name type="common">Priapulid worm</name>
    <dbReference type="NCBI Taxonomy" id="37621"/>
    <lineage>
        <taxon>Eukaryota</taxon>
        <taxon>Metazoa</taxon>
        <taxon>Ecdysozoa</taxon>
        <taxon>Scalidophora</taxon>
        <taxon>Priapulida</taxon>
        <taxon>Priapulimorpha</taxon>
        <taxon>Priapulimorphida</taxon>
        <taxon>Priapulidae</taxon>
        <taxon>Priapulus</taxon>
    </lineage>
</organism>
<dbReference type="Proteomes" id="UP000695022">
    <property type="component" value="Unplaced"/>
</dbReference>
<dbReference type="RefSeq" id="XP_014681201.1">
    <property type="nucleotide sequence ID" value="XM_014825715.1"/>
</dbReference>
<dbReference type="PANTHER" id="PTHR24300">
    <property type="entry name" value="CYTOCHROME P450 508A4-RELATED"/>
    <property type="match status" value="1"/>
</dbReference>
<dbReference type="InterPro" id="IPR036396">
    <property type="entry name" value="Cyt_P450_sf"/>
</dbReference>
<accession>A0ABM1F9T0</accession>
<proteinExistence type="inferred from homology"/>
<evidence type="ECO:0000256" key="4">
    <source>
        <dbReference type="ARBA" id="ARBA00023033"/>
    </source>
</evidence>
<dbReference type="PRINTS" id="PR00385">
    <property type="entry name" value="P450"/>
</dbReference>
<protein>
    <submittedName>
        <fullName evidence="8">Cytochrome P450 2J5-like</fullName>
    </submittedName>
</protein>
<comment type="similarity">
    <text evidence="1 5">Belongs to the cytochrome P450 family.</text>
</comment>
<gene>
    <name evidence="8" type="primary">LOC106821071</name>
</gene>
<evidence type="ECO:0000256" key="3">
    <source>
        <dbReference type="ARBA" id="ARBA00023004"/>
    </source>
</evidence>
<name>A0ABM1F9T0_PRICU</name>
<dbReference type="InterPro" id="IPR017972">
    <property type="entry name" value="Cyt_P450_CS"/>
</dbReference>
<sequence>MEAGLLLIVQTIIVGLLAYVVIVLFLRHRERSKLPPGPYPLPIIGNLHLVADIAVHRPLQALARQYGNVYSLVMGCVPNIVLNDYAAIQEAFVGQADCFTGRPHFAIHKEISGGAGGFLNGDGSDWMELRKFTLRCFRGFGVGRRSQEGRIHEELRVVIEHVSREQERPFDIFNHLKSATGTSLLSTFAELDKFLEKRISQHKETFDPNNIRDIIDAFLVERNSCTNRVRTAYLLYNELVKGIHDLFLAGTETTSNTLYWFMLFMLHHPHVQAKVQEEIDSIVGHGRLPSMSDRANMPYTEAAITEMQRLANIVPIVPPHRVTRDTVFRGWHVPADTCVMANLRTVLGDGQLWPQPEQLRPERFLSSDRRSFIKREEMIAFGTGPRVCAGEALAKMQLFLFFTTLLQRFTFTSPPGLEAPSLEPQWGIVYSAKPFKLCATERDWCH</sequence>
<dbReference type="PROSITE" id="PS00086">
    <property type="entry name" value="CYTOCHROME_P450"/>
    <property type="match status" value="1"/>
</dbReference>
<reference evidence="8" key="1">
    <citation type="submission" date="2025-08" db="UniProtKB">
        <authorList>
            <consortium name="RefSeq"/>
        </authorList>
    </citation>
    <scope>IDENTIFICATION</scope>
</reference>
<feature type="transmembrane region" description="Helical" evidence="6">
    <location>
        <begin position="6"/>
        <end position="26"/>
    </location>
</feature>
<evidence type="ECO:0000313" key="7">
    <source>
        <dbReference type="Proteomes" id="UP000695022"/>
    </source>
</evidence>
<keyword evidence="2 5" id="KW-0479">Metal-binding</keyword>
<dbReference type="PRINTS" id="PR00463">
    <property type="entry name" value="EP450I"/>
</dbReference>
<keyword evidence="4 5" id="KW-0503">Monooxygenase</keyword>
<keyword evidence="3 5" id="KW-0408">Iron</keyword>
<evidence type="ECO:0000313" key="8">
    <source>
        <dbReference type="RefSeq" id="XP_014681201.1"/>
    </source>
</evidence>
<dbReference type="PANTHER" id="PTHR24300:SF403">
    <property type="entry name" value="CYTOCHROME P450 306A1"/>
    <property type="match status" value="1"/>
</dbReference>
<keyword evidence="7" id="KW-1185">Reference proteome</keyword>
<evidence type="ECO:0000256" key="5">
    <source>
        <dbReference type="RuleBase" id="RU000461"/>
    </source>
</evidence>
<keyword evidence="5" id="KW-0560">Oxidoreductase</keyword>
<dbReference type="InterPro" id="IPR050182">
    <property type="entry name" value="Cytochrome_P450_fam2"/>
</dbReference>
<dbReference type="InterPro" id="IPR002401">
    <property type="entry name" value="Cyt_P450_E_grp-I"/>
</dbReference>
<keyword evidence="6" id="KW-0812">Transmembrane</keyword>
<keyword evidence="6" id="KW-0472">Membrane</keyword>
<dbReference type="InterPro" id="IPR001128">
    <property type="entry name" value="Cyt_P450"/>
</dbReference>
<keyword evidence="5" id="KW-0349">Heme</keyword>
<dbReference type="Pfam" id="PF00067">
    <property type="entry name" value="p450"/>
    <property type="match status" value="2"/>
</dbReference>
<dbReference type="SUPFAM" id="SSF48264">
    <property type="entry name" value="Cytochrome P450"/>
    <property type="match status" value="1"/>
</dbReference>
<evidence type="ECO:0000256" key="1">
    <source>
        <dbReference type="ARBA" id="ARBA00010617"/>
    </source>
</evidence>
<keyword evidence="6" id="KW-1133">Transmembrane helix</keyword>
<dbReference type="GeneID" id="106821071"/>
<dbReference type="Gene3D" id="1.10.630.10">
    <property type="entry name" value="Cytochrome P450"/>
    <property type="match status" value="2"/>
</dbReference>